<evidence type="ECO:0000313" key="7">
    <source>
        <dbReference type="EMBL" id="PIS40996.1"/>
    </source>
</evidence>
<proteinExistence type="predicted"/>
<dbReference type="Gene3D" id="1.10.10.10">
    <property type="entry name" value="Winged helix-like DNA-binding domain superfamily/Winged helix DNA-binding domain"/>
    <property type="match status" value="2"/>
</dbReference>
<name>A0A2H0YRD6_9BACT</name>
<dbReference type="SUPFAM" id="SSF88659">
    <property type="entry name" value="Sigma3 and sigma4 domains of RNA polymerase sigma factors"/>
    <property type="match status" value="1"/>
</dbReference>
<dbReference type="Gene3D" id="1.20.120.1810">
    <property type="match status" value="1"/>
</dbReference>
<comment type="caution">
    <text evidence="7">The sequence shown here is derived from an EMBL/GenBank/DDBJ whole genome shotgun (WGS) entry which is preliminary data.</text>
</comment>
<dbReference type="InterPro" id="IPR013325">
    <property type="entry name" value="RNA_pol_sigma_r2"/>
</dbReference>
<evidence type="ECO:0000256" key="3">
    <source>
        <dbReference type="ARBA" id="ARBA00023125"/>
    </source>
</evidence>
<dbReference type="NCBIfam" id="TIGR02937">
    <property type="entry name" value="sigma70-ECF"/>
    <property type="match status" value="1"/>
</dbReference>
<dbReference type="SUPFAM" id="SSF88946">
    <property type="entry name" value="Sigma2 domain of RNA polymerase sigma factors"/>
    <property type="match status" value="1"/>
</dbReference>
<organism evidence="7 8">
    <name type="scientific">Candidatus Kerfeldbacteria bacterium CG08_land_8_20_14_0_20_43_14</name>
    <dbReference type="NCBI Taxonomy" id="2014246"/>
    <lineage>
        <taxon>Bacteria</taxon>
        <taxon>Candidatus Kerfeldiibacteriota</taxon>
    </lineage>
</organism>
<gene>
    <name evidence="7" type="ORF">COT26_00380</name>
</gene>
<reference evidence="8" key="1">
    <citation type="submission" date="2017-09" db="EMBL/GenBank/DDBJ databases">
        <title>Depth-based differentiation of microbial function through sediment-hosted aquifers and enrichment of novel symbionts in the deep terrestrial subsurface.</title>
        <authorList>
            <person name="Probst A.J."/>
            <person name="Ladd B."/>
            <person name="Jarett J.K."/>
            <person name="Geller-Mcgrath D.E."/>
            <person name="Sieber C.M.K."/>
            <person name="Emerson J.B."/>
            <person name="Anantharaman K."/>
            <person name="Thomas B.C."/>
            <person name="Malmstrom R."/>
            <person name="Stieglmeier M."/>
            <person name="Klingl A."/>
            <person name="Woyke T."/>
            <person name="Ryan C.M."/>
            <person name="Banfield J.F."/>
        </authorList>
    </citation>
    <scope>NUCLEOTIDE SEQUENCE [LARGE SCALE GENOMIC DNA]</scope>
</reference>
<dbReference type="InterPro" id="IPR013324">
    <property type="entry name" value="RNA_pol_sigma_r3/r4-like"/>
</dbReference>
<feature type="domain" description="RNA polymerase sigma-70 region 4" evidence="6">
    <location>
        <begin position="227"/>
        <end position="279"/>
    </location>
</feature>
<dbReference type="GO" id="GO:0003677">
    <property type="term" value="F:DNA binding"/>
    <property type="evidence" value="ECO:0007669"/>
    <property type="project" value="UniProtKB-KW"/>
</dbReference>
<dbReference type="PRINTS" id="PR00046">
    <property type="entry name" value="SIGMA70FCT"/>
</dbReference>
<dbReference type="Proteomes" id="UP000236845">
    <property type="component" value="Unassembled WGS sequence"/>
</dbReference>
<keyword evidence="1" id="KW-0805">Transcription regulation</keyword>
<evidence type="ECO:0000256" key="2">
    <source>
        <dbReference type="ARBA" id="ARBA00023082"/>
    </source>
</evidence>
<dbReference type="AlphaFoldDB" id="A0A2H0YRD6"/>
<keyword evidence="2" id="KW-0731">Sigma factor</keyword>
<dbReference type="InterPro" id="IPR014284">
    <property type="entry name" value="RNA_pol_sigma-70_dom"/>
</dbReference>
<dbReference type="GO" id="GO:0016987">
    <property type="term" value="F:sigma factor activity"/>
    <property type="evidence" value="ECO:0007669"/>
    <property type="project" value="UniProtKB-KW"/>
</dbReference>
<dbReference type="InterPro" id="IPR000943">
    <property type="entry name" value="RNA_pol_sigma70"/>
</dbReference>
<protein>
    <recommendedName>
        <fullName evidence="9">RNA polymerase subunit sigma</fullName>
    </recommendedName>
</protein>
<dbReference type="InterPro" id="IPR036388">
    <property type="entry name" value="WH-like_DNA-bd_sf"/>
</dbReference>
<evidence type="ECO:0000313" key="8">
    <source>
        <dbReference type="Proteomes" id="UP000236845"/>
    </source>
</evidence>
<dbReference type="InterPro" id="IPR050239">
    <property type="entry name" value="Sigma-70_RNA_pol_init_factors"/>
</dbReference>
<dbReference type="InterPro" id="IPR007627">
    <property type="entry name" value="RNA_pol_sigma70_r2"/>
</dbReference>
<dbReference type="EMBL" id="PEXW01000010">
    <property type="protein sequence ID" value="PIS40996.1"/>
    <property type="molecule type" value="Genomic_DNA"/>
</dbReference>
<evidence type="ECO:0000259" key="6">
    <source>
        <dbReference type="Pfam" id="PF04545"/>
    </source>
</evidence>
<evidence type="ECO:0000256" key="4">
    <source>
        <dbReference type="ARBA" id="ARBA00023163"/>
    </source>
</evidence>
<evidence type="ECO:0000256" key="1">
    <source>
        <dbReference type="ARBA" id="ARBA00023015"/>
    </source>
</evidence>
<keyword evidence="3" id="KW-0238">DNA-binding</keyword>
<keyword evidence="4" id="KW-0804">Transcription</keyword>
<evidence type="ECO:0008006" key="9">
    <source>
        <dbReference type="Google" id="ProtNLM"/>
    </source>
</evidence>
<dbReference type="Pfam" id="PF04542">
    <property type="entry name" value="Sigma70_r2"/>
    <property type="match status" value="1"/>
</dbReference>
<dbReference type="GO" id="GO:0006352">
    <property type="term" value="P:DNA-templated transcription initiation"/>
    <property type="evidence" value="ECO:0007669"/>
    <property type="project" value="InterPro"/>
</dbReference>
<dbReference type="InterPro" id="IPR007630">
    <property type="entry name" value="RNA_pol_sigma70_r4"/>
</dbReference>
<sequence>MAKTAKPFRYRYGRGDLDERFKKFLDEACSMPLLTNDEVIAVAKKIKDGDIKSRDKLWLANMRFVVSVANRYQYQGLALKDLVMEGCLGLSEATKRFDETRGFTFITYAVWWIRQAILKALAEQSRIVGLPINRATIVSAVRKVSNSNELSQKYAGKVPAGAIARKTRLPLDEVEEAICMADNHLSLDVPNDDENMALGSLLEDETQPPPDVEVMENSVKEVLKKMLDSLTPRQAEVVDLYYGLSRSSPMNLKEIGDIDRVSREWIRQILVKAMRKLRHPSRLQLLKEIHFEGGKIEVCAPKKARVEVSVAPKVPSKPKDPRSSYFLRLDEMRQKAANTSAITFSRMSKFELQDWLISLKPTIMLLDPSLAKSLRQFYGLYGEIPRSFRVFKSNGNAMNENKEYALTALVRETGIEYHKLKAIFKKHLELISAH</sequence>
<dbReference type="PANTHER" id="PTHR30603">
    <property type="entry name" value="RNA POLYMERASE SIGMA FACTOR RPO"/>
    <property type="match status" value="1"/>
</dbReference>
<dbReference type="CDD" id="cd06171">
    <property type="entry name" value="Sigma70_r4"/>
    <property type="match status" value="1"/>
</dbReference>
<accession>A0A2H0YRD6</accession>
<dbReference type="Pfam" id="PF04545">
    <property type="entry name" value="Sigma70_r4"/>
    <property type="match status" value="1"/>
</dbReference>
<dbReference type="PANTHER" id="PTHR30603:SF47">
    <property type="entry name" value="RNA POLYMERASE SIGMA FACTOR SIGD, CHLOROPLASTIC"/>
    <property type="match status" value="1"/>
</dbReference>
<evidence type="ECO:0000259" key="5">
    <source>
        <dbReference type="Pfam" id="PF04542"/>
    </source>
</evidence>
<feature type="domain" description="RNA polymerase sigma-70 region 2" evidence="5">
    <location>
        <begin position="59"/>
        <end position="126"/>
    </location>
</feature>